<evidence type="ECO:0000313" key="2">
    <source>
        <dbReference type="Ensembl" id="ENSSPUP00000008390.1"/>
    </source>
</evidence>
<feature type="region of interest" description="Disordered" evidence="1">
    <location>
        <begin position="1"/>
        <end position="50"/>
    </location>
</feature>
<dbReference type="PANTHER" id="PTHR16434:SF2">
    <property type="entry name" value="EWING'S TUMOR-ASSOCIATED ANTIGEN 1"/>
    <property type="match status" value="1"/>
</dbReference>
<feature type="region of interest" description="Disordered" evidence="1">
    <location>
        <begin position="486"/>
        <end position="512"/>
    </location>
</feature>
<feature type="compositionally biased region" description="Polar residues" evidence="1">
    <location>
        <begin position="617"/>
        <end position="629"/>
    </location>
</feature>
<feature type="region of interest" description="Disordered" evidence="1">
    <location>
        <begin position="815"/>
        <end position="864"/>
    </location>
</feature>
<reference evidence="2" key="1">
    <citation type="submission" date="2025-08" db="UniProtKB">
        <authorList>
            <consortium name="Ensembl"/>
        </authorList>
    </citation>
    <scope>IDENTIFICATION</scope>
</reference>
<dbReference type="PANTHER" id="PTHR16434">
    <property type="entry name" value="EWING'S TUMOR-ASSOCIATED ANTIGEN 1 ETAA1"/>
    <property type="match status" value="1"/>
</dbReference>
<dbReference type="Ensembl" id="ENSSPUT00000008950.1">
    <property type="protein sequence ID" value="ENSSPUP00000008390.1"/>
    <property type="gene ID" value="ENSSPUG00000006516.1"/>
</dbReference>
<feature type="region of interest" description="Disordered" evidence="1">
    <location>
        <begin position="774"/>
        <end position="803"/>
    </location>
</feature>
<gene>
    <name evidence="2" type="primary">ETAA1</name>
</gene>
<keyword evidence="3" id="KW-1185">Reference proteome</keyword>
<dbReference type="AlphaFoldDB" id="A0A8D0L4N0"/>
<proteinExistence type="predicted"/>
<evidence type="ECO:0000313" key="3">
    <source>
        <dbReference type="Proteomes" id="UP000694392"/>
    </source>
</evidence>
<feature type="compositionally biased region" description="Basic and acidic residues" evidence="1">
    <location>
        <begin position="33"/>
        <end position="45"/>
    </location>
</feature>
<reference evidence="2" key="2">
    <citation type="submission" date="2025-09" db="UniProtKB">
        <authorList>
            <consortium name="Ensembl"/>
        </authorList>
    </citation>
    <scope>IDENTIFICATION</scope>
</reference>
<feature type="compositionally biased region" description="Polar residues" evidence="1">
    <location>
        <begin position="486"/>
        <end position="501"/>
    </location>
</feature>
<feature type="compositionally biased region" description="Basic and acidic residues" evidence="1">
    <location>
        <begin position="834"/>
        <end position="849"/>
    </location>
</feature>
<dbReference type="GO" id="GO:0031297">
    <property type="term" value="P:replication fork processing"/>
    <property type="evidence" value="ECO:0007669"/>
    <property type="project" value="TreeGrafter"/>
</dbReference>
<protein>
    <submittedName>
        <fullName evidence="2">ETAA1 activator of ATR kinase</fullName>
    </submittedName>
</protein>
<dbReference type="Proteomes" id="UP000694392">
    <property type="component" value="Unplaced"/>
</dbReference>
<feature type="compositionally biased region" description="Polar residues" evidence="1">
    <location>
        <begin position="426"/>
        <end position="436"/>
    </location>
</feature>
<feature type="compositionally biased region" description="Basic and acidic residues" evidence="1">
    <location>
        <begin position="9"/>
        <end position="25"/>
    </location>
</feature>
<dbReference type="GO" id="GO:0043539">
    <property type="term" value="F:protein serine/threonine kinase activator activity"/>
    <property type="evidence" value="ECO:0007669"/>
    <property type="project" value="TreeGrafter"/>
</dbReference>
<dbReference type="Pfam" id="PF15350">
    <property type="entry name" value="ETAA1"/>
    <property type="match status" value="1"/>
</dbReference>
<feature type="region of interest" description="Disordered" evidence="1">
    <location>
        <begin position="399"/>
        <end position="466"/>
    </location>
</feature>
<organism evidence="2 3">
    <name type="scientific">Sphenodon punctatus</name>
    <name type="common">Tuatara</name>
    <name type="synonym">Hatteria punctata</name>
    <dbReference type="NCBI Taxonomy" id="8508"/>
    <lineage>
        <taxon>Eukaryota</taxon>
        <taxon>Metazoa</taxon>
        <taxon>Chordata</taxon>
        <taxon>Craniata</taxon>
        <taxon>Vertebrata</taxon>
        <taxon>Euteleostomi</taxon>
        <taxon>Lepidosauria</taxon>
        <taxon>Sphenodontia</taxon>
        <taxon>Sphenodontidae</taxon>
        <taxon>Sphenodon</taxon>
    </lineage>
</organism>
<sequence length="864" mass="95414">MASKRRKAADKLPRRSPAPERDSSRRRAAAAAAEHERESKAEETCLYKTPKRSLNNRSRLPLFNSPVNETDAQQGIFWDPHSPVAHKLGNERRKPPASSCMVEISEIVNRIAPQDEKPACCEGSLLGTWIGEDAIPCTPGGVKVRARTKINGTKGLQIKSTEEELMKLAKQFDENMGELEAFQEQDDHQEDAQMQNLQSFLDEVPETDTAMSLKPVIQSTCVPASDCCPPSSKSVDLEAEAALDALFDSSTQNISGRLSQGLTNVSLGSSFEENKSTLVEEKRICKKLTDTKGDITKEVCPRQNLAPALEHVDQIPTPGTKNAVLLPCQSSASCKTVSVVSSKPAKVAQDDFDDWDTDLLSDDSFVMQITQNPELISTLENTLPVPRSPMIHTLDDHNRAEERTNDCSSETKCNNIHRSPLKPFSKSVQDRSTSCPVENESNRAPNSKVQPVLLHSESDLKTDKNYPTWKSTKHEVSGYTSISVKSETKNANTKSVPSTSLPERKSSSVSMYYHPQPQNGNHDNNSHHIFHQPSNVFTNTKPNDLRKLTGQLGRGHLRQGQMPKKGGVSFEDWNKPRFSDEVLAMFCESISSWDSNGEDDDLLYQVCDDVEKQTQSLGNESAKNLQGGASKSDTSSTSSKQGLAQRKEKNRDICSLVTPVSGNPLNCGNGENPTVAVVNASSQHKYTQFQSYNQMLSKNITNSIPGKLYRSNSVPAGVFGAESSSINATSMCATSYNSKVLHNQALPYNVNKNFCVHKMSDEPSKFIFKKTNNSLASNHKDPRSVSSPFGIQQGLGKSQNPLQINQKPSFQRHLSDSFAPFTTGSKAGQKNRKYSQEEIERKKQEALERRKSKMHALIKNTAPT</sequence>
<name>A0A8D0L4N0_SPHPU</name>
<feature type="region of interest" description="Disordered" evidence="1">
    <location>
        <begin position="617"/>
        <end position="649"/>
    </location>
</feature>
<feature type="compositionally biased region" description="Low complexity" evidence="1">
    <location>
        <begin position="630"/>
        <end position="640"/>
    </location>
</feature>
<feature type="compositionally biased region" description="Polar residues" evidence="1">
    <location>
        <begin position="784"/>
        <end position="803"/>
    </location>
</feature>
<dbReference type="GO" id="GO:2000001">
    <property type="term" value="P:regulation of DNA damage checkpoint"/>
    <property type="evidence" value="ECO:0007669"/>
    <property type="project" value="TreeGrafter"/>
</dbReference>
<dbReference type="OMA" id="CITGSMS"/>
<accession>A0A8D0L4N0</accession>
<dbReference type="GO" id="GO:0043596">
    <property type="term" value="C:nuclear replication fork"/>
    <property type="evidence" value="ECO:0007669"/>
    <property type="project" value="TreeGrafter"/>
</dbReference>
<dbReference type="GO" id="GO:0006974">
    <property type="term" value="P:DNA damage response"/>
    <property type="evidence" value="ECO:0007669"/>
    <property type="project" value="TreeGrafter"/>
</dbReference>
<feature type="compositionally biased region" description="Polar residues" evidence="1">
    <location>
        <begin position="406"/>
        <end position="417"/>
    </location>
</feature>
<evidence type="ECO:0000256" key="1">
    <source>
        <dbReference type="SAM" id="MobiDB-lite"/>
    </source>
</evidence>
<dbReference type="GeneTree" id="ENSGT00390000009597"/>
<dbReference type="InterPro" id="IPR029406">
    <property type="entry name" value="ETAA1"/>
</dbReference>